<feature type="transmembrane region" description="Helical" evidence="1">
    <location>
        <begin position="50"/>
        <end position="71"/>
    </location>
</feature>
<proteinExistence type="predicted"/>
<protein>
    <submittedName>
        <fullName evidence="2">Uncharacterized protein</fullName>
    </submittedName>
</protein>
<comment type="caution">
    <text evidence="2">The sequence shown here is derived from an EMBL/GenBank/DDBJ whole genome shotgun (WGS) entry which is preliminary data.</text>
</comment>
<keyword evidence="1" id="KW-1133">Transmembrane helix</keyword>
<keyword evidence="1" id="KW-0812">Transmembrane</keyword>
<organism evidence="2 3">
    <name type="scientific">Thalassoglobus neptunius</name>
    <dbReference type="NCBI Taxonomy" id="1938619"/>
    <lineage>
        <taxon>Bacteria</taxon>
        <taxon>Pseudomonadati</taxon>
        <taxon>Planctomycetota</taxon>
        <taxon>Planctomycetia</taxon>
        <taxon>Planctomycetales</taxon>
        <taxon>Planctomycetaceae</taxon>
        <taxon>Thalassoglobus</taxon>
    </lineage>
</organism>
<evidence type="ECO:0000313" key="2">
    <source>
        <dbReference type="EMBL" id="TWT57780.1"/>
    </source>
</evidence>
<dbReference type="OrthoDB" id="292852at2"/>
<evidence type="ECO:0000313" key="3">
    <source>
        <dbReference type="Proteomes" id="UP000317243"/>
    </source>
</evidence>
<reference evidence="2 3" key="1">
    <citation type="submission" date="2019-02" db="EMBL/GenBank/DDBJ databases">
        <title>Deep-cultivation of Planctomycetes and their phenomic and genomic characterization uncovers novel biology.</title>
        <authorList>
            <person name="Wiegand S."/>
            <person name="Jogler M."/>
            <person name="Boedeker C."/>
            <person name="Pinto D."/>
            <person name="Vollmers J."/>
            <person name="Rivas-Marin E."/>
            <person name="Kohn T."/>
            <person name="Peeters S.H."/>
            <person name="Heuer A."/>
            <person name="Rast P."/>
            <person name="Oberbeckmann S."/>
            <person name="Bunk B."/>
            <person name="Jeske O."/>
            <person name="Meyerdierks A."/>
            <person name="Storesund J.E."/>
            <person name="Kallscheuer N."/>
            <person name="Luecker S."/>
            <person name="Lage O.M."/>
            <person name="Pohl T."/>
            <person name="Merkel B.J."/>
            <person name="Hornburger P."/>
            <person name="Mueller R.-W."/>
            <person name="Bruemmer F."/>
            <person name="Labrenz M."/>
            <person name="Spormann A.M."/>
            <person name="Op Den Camp H."/>
            <person name="Overmann J."/>
            <person name="Amann R."/>
            <person name="Jetten M.S.M."/>
            <person name="Mascher T."/>
            <person name="Medema M.H."/>
            <person name="Devos D.P."/>
            <person name="Kaster A.-K."/>
            <person name="Ovreas L."/>
            <person name="Rohde M."/>
            <person name="Galperin M.Y."/>
            <person name="Jogler C."/>
        </authorList>
    </citation>
    <scope>NUCLEOTIDE SEQUENCE [LARGE SCALE GENOMIC DNA]</scope>
    <source>
        <strain evidence="2 3">KOR42</strain>
    </source>
</reference>
<dbReference type="Proteomes" id="UP000317243">
    <property type="component" value="Unassembled WGS sequence"/>
</dbReference>
<gene>
    <name evidence="2" type="ORF">KOR42_11460</name>
</gene>
<feature type="transmembrane region" description="Helical" evidence="1">
    <location>
        <begin position="15"/>
        <end position="38"/>
    </location>
</feature>
<evidence type="ECO:0000256" key="1">
    <source>
        <dbReference type="SAM" id="Phobius"/>
    </source>
</evidence>
<accession>A0A5C5X4G5</accession>
<sequence>MIFENNAAGSKFPKWVWWLGLGVAVSWLLVSPVIRWLSCDWSEAGTIGDSFGAVNALFSGLAFVGLIYTILLQSKQLAQNSEVLEMQREELGLQREELKLTREELAKSAVAQVKSSEITRTIAILNANSILLEFHKLAADRMVGGHGSTWKTRMQYRGDEEGRLQAKYHLEKSIEISDEISTLLEDLNSKSTENPST</sequence>
<keyword evidence="1" id="KW-0472">Membrane</keyword>
<name>A0A5C5X4G5_9PLAN</name>
<keyword evidence="3" id="KW-1185">Reference proteome</keyword>
<dbReference type="AlphaFoldDB" id="A0A5C5X4G5"/>
<dbReference type="EMBL" id="SIHI01000001">
    <property type="protein sequence ID" value="TWT57780.1"/>
    <property type="molecule type" value="Genomic_DNA"/>
</dbReference>